<dbReference type="PROSITE" id="PS50863">
    <property type="entry name" value="B3"/>
    <property type="match status" value="2"/>
</dbReference>
<dbReference type="Pfam" id="PF02362">
    <property type="entry name" value="B3"/>
    <property type="match status" value="2"/>
</dbReference>
<dbReference type="InterPro" id="IPR003340">
    <property type="entry name" value="B3_DNA-bd"/>
</dbReference>
<dbReference type="InterPro" id="IPR015300">
    <property type="entry name" value="DNA-bd_pseudobarrel_sf"/>
</dbReference>
<dbReference type="SMART" id="SM01019">
    <property type="entry name" value="B3"/>
    <property type="match status" value="2"/>
</dbReference>
<dbReference type="CDD" id="cd10017">
    <property type="entry name" value="B3_DNA"/>
    <property type="match status" value="2"/>
</dbReference>
<protein>
    <recommendedName>
        <fullName evidence="6">TF-B3 domain-containing protein</fullName>
    </recommendedName>
</protein>
<keyword evidence="2" id="KW-0805">Transcription regulation</keyword>
<dbReference type="PANTHER" id="PTHR31920:SF37">
    <property type="entry name" value="B3 DOMAIN-CONTAINING TRANSCRIPTION FACTOR VRN1"/>
    <property type="match status" value="1"/>
</dbReference>
<gene>
    <name evidence="7" type="ORF">Scep_020471</name>
</gene>
<accession>A0AAP0IDY9</accession>
<evidence type="ECO:0000313" key="8">
    <source>
        <dbReference type="Proteomes" id="UP001419268"/>
    </source>
</evidence>
<evidence type="ECO:0000313" key="7">
    <source>
        <dbReference type="EMBL" id="KAK9112952.1"/>
    </source>
</evidence>
<dbReference type="Gene3D" id="2.40.330.10">
    <property type="entry name" value="DNA-binding pseudobarrel domain"/>
    <property type="match status" value="2"/>
</dbReference>
<keyword evidence="8" id="KW-1185">Reference proteome</keyword>
<evidence type="ECO:0000256" key="2">
    <source>
        <dbReference type="ARBA" id="ARBA00023015"/>
    </source>
</evidence>
<feature type="domain" description="TF-B3" evidence="6">
    <location>
        <begin position="14"/>
        <end position="107"/>
    </location>
</feature>
<dbReference type="GO" id="GO:0005634">
    <property type="term" value="C:nucleus"/>
    <property type="evidence" value="ECO:0007669"/>
    <property type="project" value="UniProtKB-SubCell"/>
</dbReference>
<feature type="domain" description="TF-B3" evidence="6">
    <location>
        <begin position="221"/>
        <end position="297"/>
    </location>
</feature>
<evidence type="ECO:0000256" key="1">
    <source>
        <dbReference type="ARBA" id="ARBA00004123"/>
    </source>
</evidence>
<dbReference type="GO" id="GO:0003677">
    <property type="term" value="F:DNA binding"/>
    <property type="evidence" value="ECO:0007669"/>
    <property type="project" value="UniProtKB-KW"/>
</dbReference>
<proteinExistence type="predicted"/>
<comment type="subcellular location">
    <subcellularLocation>
        <location evidence="1">Nucleus</location>
    </subcellularLocation>
</comment>
<dbReference type="SUPFAM" id="SSF101936">
    <property type="entry name" value="DNA-binding pseudobarrel domain"/>
    <property type="match status" value="2"/>
</dbReference>
<evidence type="ECO:0000256" key="5">
    <source>
        <dbReference type="ARBA" id="ARBA00023242"/>
    </source>
</evidence>
<sequence>MRRLIRTGVTKSFHFFKIVSPAAIANRRLGLPKKFSREFGRNLSDVAILKVPTGKEWQIKVRNENGDIFLQEGWQQFKEQYSISAGHFLVFRYEGNSNFHVLIFDMSGSEIGYVDSTDKTTTHVRGYKKKSNTVDSDEDSVKIIGASPVKREQNMEMVVSGSSSFSKTEIETRRLTAREKKRTVQEAKSLKTQHPSFTVVMRPSYVNHHYSIIIFLLAQLLPLGFAKRHLTAKLESVKLEVADGRTWSVGCQMKHAKLSRGWGIFAKENNLKEGDVCVFELTNKKDNVLKVHIFRGT</sequence>
<evidence type="ECO:0000259" key="6">
    <source>
        <dbReference type="PROSITE" id="PS50863"/>
    </source>
</evidence>
<dbReference type="EMBL" id="JBBNAG010000008">
    <property type="protein sequence ID" value="KAK9112952.1"/>
    <property type="molecule type" value="Genomic_DNA"/>
</dbReference>
<evidence type="ECO:0000256" key="4">
    <source>
        <dbReference type="ARBA" id="ARBA00023163"/>
    </source>
</evidence>
<dbReference type="Proteomes" id="UP001419268">
    <property type="component" value="Unassembled WGS sequence"/>
</dbReference>
<evidence type="ECO:0000256" key="3">
    <source>
        <dbReference type="ARBA" id="ARBA00023125"/>
    </source>
</evidence>
<reference evidence="7 8" key="1">
    <citation type="submission" date="2024-01" db="EMBL/GenBank/DDBJ databases">
        <title>Genome assemblies of Stephania.</title>
        <authorList>
            <person name="Yang L."/>
        </authorList>
    </citation>
    <scope>NUCLEOTIDE SEQUENCE [LARGE SCALE GENOMIC DNA]</scope>
    <source>
        <strain evidence="7">JXDWG</strain>
        <tissue evidence="7">Leaf</tissue>
    </source>
</reference>
<keyword evidence="5" id="KW-0539">Nucleus</keyword>
<comment type="caution">
    <text evidence="7">The sequence shown here is derived from an EMBL/GenBank/DDBJ whole genome shotgun (WGS) entry which is preliminary data.</text>
</comment>
<organism evidence="7 8">
    <name type="scientific">Stephania cephalantha</name>
    <dbReference type="NCBI Taxonomy" id="152367"/>
    <lineage>
        <taxon>Eukaryota</taxon>
        <taxon>Viridiplantae</taxon>
        <taxon>Streptophyta</taxon>
        <taxon>Embryophyta</taxon>
        <taxon>Tracheophyta</taxon>
        <taxon>Spermatophyta</taxon>
        <taxon>Magnoliopsida</taxon>
        <taxon>Ranunculales</taxon>
        <taxon>Menispermaceae</taxon>
        <taxon>Menispermoideae</taxon>
        <taxon>Cissampelideae</taxon>
        <taxon>Stephania</taxon>
    </lineage>
</organism>
<dbReference type="AlphaFoldDB" id="A0AAP0IDY9"/>
<keyword evidence="3" id="KW-0238">DNA-binding</keyword>
<dbReference type="InterPro" id="IPR050655">
    <property type="entry name" value="Plant_B3_domain"/>
</dbReference>
<keyword evidence="4" id="KW-0804">Transcription</keyword>
<name>A0AAP0IDY9_9MAGN</name>
<dbReference type="PANTHER" id="PTHR31920">
    <property type="entry name" value="B3 DOMAIN-CONTAINING"/>
    <property type="match status" value="1"/>
</dbReference>